<organism evidence="1 2">
    <name type="scientific">Pseudovibrio exalbescens</name>
    <dbReference type="NCBI Taxonomy" id="197461"/>
    <lineage>
        <taxon>Bacteria</taxon>
        <taxon>Pseudomonadati</taxon>
        <taxon>Pseudomonadota</taxon>
        <taxon>Alphaproteobacteria</taxon>
        <taxon>Hyphomicrobiales</taxon>
        <taxon>Stappiaceae</taxon>
        <taxon>Pseudovibrio</taxon>
    </lineage>
</organism>
<dbReference type="AlphaFoldDB" id="A0A1U7JDV9"/>
<name>A0A1U7JDV9_9HYPH</name>
<dbReference type="STRING" id="197461.A3843_17030"/>
<gene>
    <name evidence="1" type="ORF">A3843_17030</name>
</gene>
<dbReference type="EMBL" id="LVVZ01000032">
    <property type="protein sequence ID" value="OKL42878.1"/>
    <property type="molecule type" value="Genomic_DNA"/>
</dbReference>
<dbReference type="InterPro" id="IPR011990">
    <property type="entry name" value="TPR-like_helical_dom_sf"/>
</dbReference>
<reference evidence="1 2" key="1">
    <citation type="submission" date="2016-03" db="EMBL/GenBank/DDBJ databases">
        <title>Genome sequence of Nesiotobacter sp. nov., a moderately halophilic alphaproteobacterium isolated from the Yellow Sea, China.</title>
        <authorList>
            <person name="Zhang G."/>
            <person name="Zhang R."/>
        </authorList>
    </citation>
    <scope>NUCLEOTIDE SEQUENCE [LARGE SCALE GENOMIC DNA]</scope>
    <source>
        <strain evidence="1 2">WB1-6</strain>
    </source>
</reference>
<accession>A0A1U7JDV9</accession>
<sequence length="71" mass="7989">MRRGFEAACGRGRGVDLIEAHKWFNIAAAKGCREAVHHRRELSDQMSAQEVAEAQRQAREWLALQHHAPAA</sequence>
<protein>
    <recommendedName>
        <fullName evidence="3">Sel1 repeat protein</fullName>
    </recommendedName>
</protein>
<evidence type="ECO:0000313" key="1">
    <source>
        <dbReference type="EMBL" id="OKL42878.1"/>
    </source>
</evidence>
<evidence type="ECO:0000313" key="2">
    <source>
        <dbReference type="Proteomes" id="UP000185783"/>
    </source>
</evidence>
<proteinExistence type="predicted"/>
<dbReference type="Proteomes" id="UP000185783">
    <property type="component" value="Unassembled WGS sequence"/>
</dbReference>
<dbReference type="OrthoDB" id="5321503at2"/>
<keyword evidence="2" id="KW-1185">Reference proteome</keyword>
<evidence type="ECO:0008006" key="3">
    <source>
        <dbReference type="Google" id="ProtNLM"/>
    </source>
</evidence>
<dbReference type="Gene3D" id="1.25.40.10">
    <property type="entry name" value="Tetratricopeptide repeat domain"/>
    <property type="match status" value="1"/>
</dbReference>
<comment type="caution">
    <text evidence="1">The sequence shown here is derived from an EMBL/GenBank/DDBJ whole genome shotgun (WGS) entry which is preliminary data.</text>
</comment>